<dbReference type="EMBL" id="BAAALD010000005">
    <property type="protein sequence ID" value="GAA1071849.1"/>
    <property type="molecule type" value="Genomic_DNA"/>
</dbReference>
<dbReference type="InterPro" id="IPR046373">
    <property type="entry name" value="Acyl-CoA_Oxase/DH_mid-dom_sf"/>
</dbReference>
<dbReference type="Pfam" id="PF08028">
    <property type="entry name" value="Acyl-CoA_dh_2"/>
    <property type="match status" value="1"/>
</dbReference>
<dbReference type="InterPro" id="IPR009100">
    <property type="entry name" value="AcylCoA_DH/oxidase_NM_dom_sf"/>
</dbReference>
<dbReference type="InterPro" id="IPR013786">
    <property type="entry name" value="AcylCoA_DH/ox_N"/>
</dbReference>
<evidence type="ECO:0000259" key="3">
    <source>
        <dbReference type="Pfam" id="PF08028"/>
    </source>
</evidence>
<dbReference type="Gene3D" id="2.40.110.10">
    <property type="entry name" value="Butyryl-CoA Dehydrogenase, subunit A, domain 2"/>
    <property type="match status" value="1"/>
</dbReference>
<dbReference type="SUPFAM" id="SSF56645">
    <property type="entry name" value="Acyl-CoA dehydrogenase NM domain-like"/>
    <property type="match status" value="1"/>
</dbReference>
<protein>
    <submittedName>
        <fullName evidence="4">Acyl-CoA dehydrogenase family protein</fullName>
    </submittedName>
</protein>
<dbReference type="SUPFAM" id="SSF47203">
    <property type="entry name" value="Acyl-CoA dehydrogenase C-terminal domain-like"/>
    <property type="match status" value="1"/>
</dbReference>
<reference evidence="5" key="1">
    <citation type="journal article" date="2019" name="Int. J. Syst. Evol. Microbiol.">
        <title>The Global Catalogue of Microorganisms (GCM) 10K type strain sequencing project: providing services to taxonomists for standard genome sequencing and annotation.</title>
        <authorList>
            <consortium name="The Broad Institute Genomics Platform"/>
            <consortium name="The Broad Institute Genome Sequencing Center for Infectious Disease"/>
            <person name="Wu L."/>
            <person name="Ma J."/>
        </authorList>
    </citation>
    <scope>NUCLEOTIDE SEQUENCE [LARGE SCALE GENOMIC DNA]</scope>
    <source>
        <strain evidence="5">JCM 13002</strain>
    </source>
</reference>
<dbReference type="PIRSF" id="PIRSF016578">
    <property type="entry name" value="HsaA"/>
    <property type="match status" value="1"/>
</dbReference>
<dbReference type="Gene3D" id="1.10.540.10">
    <property type="entry name" value="Acyl-CoA dehydrogenase/oxidase, N-terminal domain"/>
    <property type="match status" value="1"/>
</dbReference>
<evidence type="ECO:0000313" key="5">
    <source>
        <dbReference type="Proteomes" id="UP001499987"/>
    </source>
</evidence>
<dbReference type="InterPro" id="IPR037069">
    <property type="entry name" value="AcylCoA_DH/ox_N_sf"/>
</dbReference>
<sequence length="388" mass="39770">MSILDDPCTTARTTGLPGSLTSAADALRPTAFGRAAETDRLRGLDAALAERLAGSGFARHFVPRRWGGAEGSFTELVAATASLAEGCTSTAWCAALQAAHGRLAAFLPEAGQQEIWGASPDVPIAAALVPPTGRLERTADGGVLVTGRWRCVSGVRNAAWVLLALPDPAALPGDFLIVAVPREAVTVHDTWHSNGLRGTGSHDVSVAEPLAVPAHRCLAFMDLVRASAAPDRARCHGVPPRLVAGLAFAAPAVGAARGALKAWAAPLADTHGPGGPAVSPARCEVMARASAEIDIAASLLADAATRADAGAVGDRAVGRNLRDTALAVELTVSAVERLFRAGGVAAQWEDSALQRAWRDVHTLAAHGALSWEAAAAEYTRTGLAAYAG</sequence>
<dbReference type="Proteomes" id="UP001499987">
    <property type="component" value="Unassembled WGS sequence"/>
</dbReference>
<evidence type="ECO:0000313" key="4">
    <source>
        <dbReference type="EMBL" id="GAA1071849.1"/>
    </source>
</evidence>
<keyword evidence="1" id="KW-0560">Oxidoreductase</keyword>
<feature type="domain" description="Acyl-CoA dehydrogenase/oxidase N-terminal" evidence="2">
    <location>
        <begin position="34"/>
        <end position="98"/>
    </location>
</feature>
<name>A0ABP4DU82_9ACTN</name>
<dbReference type="Gene3D" id="1.20.140.10">
    <property type="entry name" value="Butyryl-CoA Dehydrogenase, subunit A, domain 3"/>
    <property type="match status" value="1"/>
</dbReference>
<feature type="domain" description="Acyl-CoA dehydrogenase C-terminal" evidence="3">
    <location>
        <begin position="246"/>
        <end position="370"/>
    </location>
</feature>
<evidence type="ECO:0000256" key="1">
    <source>
        <dbReference type="ARBA" id="ARBA00023002"/>
    </source>
</evidence>
<evidence type="ECO:0000259" key="2">
    <source>
        <dbReference type="Pfam" id="PF02771"/>
    </source>
</evidence>
<accession>A0ABP4DU82</accession>
<dbReference type="InterPro" id="IPR013107">
    <property type="entry name" value="Acyl-CoA_DH_C"/>
</dbReference>
<proteinExistence type="predicted"/>
<dbReference type="InterPro" id="IPR036250">
    <property type="entry name" value="AcylCo_DH-like_C"/>
</dbReference>
<comment type="caution">
    <text evidence="4">The sequence shown here is derived from an EMBL/GenBank/DDBJ whole genome shotgun (WGS) entry which is preliminary data.</text>
</comment>
<keyword evidence="5" id="KW-1185">Reference proteome</keyword>
<gene>
    <name evidence="4" type="ORF">GCM10009663_09110</name>
</gene>
<dbReference type="Pfam" id="PF02771">
    <property type="entry name" value="Acyl-CoA_dh_N"/>
    <property type="match status" value="1"/>
</dbReference>
<organism evidence="4 5">
    <name type="scientific">Kitasatospora arboriphila</name>
    <dbReference type="NCBI Taxonomy" id="258052"/>
    <lineage>
        <taxon>Bacteria</taxon>
        <taxon>Bacillati</taxon>
        <taxon>Actinomycetota</taxon>
        <taxon>Actinomycetes</taxon>
        <taxon>Kitasatosporales</taxon>
        <taxon>Streptomycetaceae</taxon>
        <taxon>Kitasatospora</taxon>
    </lineage>
</organism>
<dbReference type="RefSeq" id="WP_344622157.1">
    <property type="nucleotide sequence ID" value="NZ_BAAALD010000005.1"/>
</dbReference>